<evidence type="ECO:0000313" key="13">
    <source>
        <dbReference type="EMBL" id="GBP37979.1"/>
    </source>
</evidence>
<dbReference type="EMBL" id="BGZK01000341">
    <property type="protein sequence ID" value="GBP37979.1"/>
    <property type="molecule type" value="Genomic_DNA"/>
</dbReference>
<dbReference type="Gene3D" id="6.10.140.1620">
    <property type="match status" value="1"/>
</dbReference>
<evidence type="ECO:0000259" key="12">
    <source>
        <dbReference type="PROSITE" id="PS50002"/>
    </source>
</evidence>
<evidence type="ECO:0000256" key="6">
    <source>
        <dbReference type="ARBA" id="ARBA00022553"/>
    </source>
</evidence>
<evidence type="ECO:0000256" key="10">
    <source>
        <dbReference type="PROSITE-ProRule" id="PRU00192"/>
    </source>
</evidence>
<dbReference type="PRINTS" id="PR00499">
    <property type="entry name" value="P67PHOX"/>
</dbReference>
<keyword evidence="6" id="KW-0597">Phosphoprotein</keyword>
<dbReference type="AlphaFoldDB" id="A0A4C1VHC9"/>
<evidence type="ECO:0000256" key="9">
    <source>
        <dbReference type="ARBA" id="ARBA00023273"/>
    </source>
</evidence>
<keyword evidence="4 10" id="KW-0728">SH3 domain</keyword>
<feature type="compositionally biased region" description="Pro residues" evidence="11">
    <location>
        <begin position="310"/>
        <end position="323"/>
    </location>
</feature>
<dbReference type="FunFam" id="2.30.30.40:FF:000002">
    <property type="entry name" value="abl interactor 1 isoform X1"/>
    <property type="match status" value="1"/>
</dbReference>
<dbReference type="Gene3D" id="2.30.30.40">
    <property type="entry name" value="SH3 Domains"/>
    <property type="match status" value="1"/>
</dbReference>
<dbReference type="SMART" id="SM00326">
    <property type="entry name" value="SH3"/>
    <property type="match status" value="1"/>
</dbReference>
<keyword evidence="8" id="KW-0206">Cytoskeleton</keyword>
<accession>A0A4C1VHC9</accession>
<evidence type="ECO:0000256" key="11">
    <source>
        <dbReference type="SAM" id="MobiDB-lite"/>
    </source>
</evidence>
<comment type="similarity">
    <text evidence="3">Belongs to the ABI family.</text>
</comment>
<evidence type="ECO:0000256" key="7">
    <source>
        <dbReference type="ARBA" id="ARBA00023054"/>
    </source>
</evidence>
<dbReference type="InterPro" id="IPR028455">
    <property type="entry name" value="ABI3_SH3"/>
</dbReference>
<keyword evidence="5" id="KW-0963">Cytoplasm</keyword>
<feature type="compositionally biased region" description="Polar residues" evidence="11">
    <location>
        <begin position="384"/>
        <end position="395"/>
    </location>
</feature>
<evidence type="ECO:0000256" key="2">
    <source>
        <dbReference type="ARBA" id="ARBA00004510"/>
    </source>
</evidence>
<dbReference type="PRINTS" id="PR00452">
    <property type="entry name" value="SH3DOMAIN"/>
</dbReference>
<dbReference type="Pfam" id="PF07815">
    <property type="entry name" value="Abi_HHR"/>
    <property type="match status" value="1"/>
</dbReference>
<keyword evidence="14" id="KW-1185">Reference proteome</keyword>
<feature type="compositionally biased region" description="Polar residues" evidence="11">
    <location>
        <begin position="430"/>
        <end position="444"/>
    </location>
</feature>
<dbReference type="GO" id="GO:0031209">
    <property type="term" value="C:SCAR complex"/>
    <property type="evidence" value="ECO:0007669"/>
    <property type="project" value="TreeGrafter"/>
</dbReference>
<dbReference type="PROSITE" id="PS50002">
    <property type="entry name" value="SH3"/>
    <property type="match status" value="1"/>
</dbReference>
<keyword evidence="7" id="KW-0175">Coiled coil</keyword>
<keyword evidence="9" id="KW-0966">Cell projection</keyword>
<feature type="domain" description="SH3" evidence="12">
    <location>
        <begin position="506"/>
        <end position="564"/>
    </location>
</feature>
<dbReference type="GO" id="GO:0030027">
    <property type="term" value="C:lamellipodium"/>
    <property type="evidence" value="ECO:0007669"/>
    <property type="project" value="UniProtKB-SubCell"/>
</dbReference>
<dbReference type="GO" id="GO:0017124">
    <property type="term" value="F:SH3 domain binding"/>
    <property type="evidence" value="ECO:0007669"/>
    <property type="project" value="TreeGrafter"/>
</dbReference>
<dbReference type="PANTHER" id="PTHR10460">
    <property type="entry name" value="ABL INTERACTOR FAMILY MEMBER"/>
    <property type="match status" value="1"/>
</dbReference>
<name>A0A4C1VHC9_EUMVA</name>
<organism evidence="13 14">
    <name type="scientific">Eumeta variegata</name>
    <name type="common">Bagworm moth</name>
    <name type="synonym">Eumeta japonica</name>
    <dbReference type="NCBI Taxonomy" id="151549"/>
    <lineage>
        <taxon>Eukaryota</taxon>
        <taxon>Metazoa</taxon>
        <taxon>Ecdysozoa</taxon>
        <taxon>Arthropoda</taxon>
        <taxon>Hexapoda</taxon>
        <taxon>Insecta</taxon>
        <taxon>Pterygota</taxon>
        <taxon>Neoptera</taxon>
        <taxon>Endopterygota</taxon>
        <taxon>Lepidoptera</taxon>
        <taxon>Glossata</taxon>
        <taxon>Ditrysia</taxon>
        <taxon>Tineoidea</taxon>
        <taxon>Psychidae</taxon>
        <taxon>Oiketicinae</taxon>
        <taxon>Eumeta</taxon>
    </lineage>
</organism>
<dbReference type="GO" id="GO:0001764">
    <property type="term" value="P:neuron migration"/>
    <property type="evidence" value="ECO:0007669"/>
    <property type="project" value="TreeGrafter"/>
</dbReference>
<proteinExistence type="inferred from homology"/>
<dbReference type="Pfam" id="PF14604">
    <property type="entry name" value="SH3_9"/>
    <property type="match status" value="1"/>
</dbReference>
<feature type="region of interest" description="Disordered" evidence="11">
    <location>
        <begin position="281"/>
        <end position="397"/>
    </location>
</feature>
<dbReference type="GO" id="GO:0035591">
    <property type="term" value="F:signaling adaptor activity"/>
    <property type="evidence" value="ECO:0007669"/>
    <property type="project" value="TreeGrafter"/>
</dbReference>
<evidence type="ECO:0000256" key="8">
    <source>
        <dbReference type="ARBA" id="ARBA00023212"/>
    </source>
</evidence>
<dbReference type="GO" id="GO:0005856">
    <property type="term" value="C:cytoskeleton"/>
    <property type="evidence" value="ECO:0007669"/>
    <property type="project" value="UniProtKB-SubCell"/>
</dbReference>
<sequence length="564" mass="61746">MAELAALLQTEIPEGRNHLIDSHTNLERVAEYCEANYFQSENKRLALESTKNYTTQSLASVAYQINTLAYNFLQLLELQTMQLAEMEGQMNHIAQTVAIHKEKVARREIGVLTANKVTNRQYKIIAPANPEKPIKYVRKSIDYAVSPSQSSLAPVVPARPSDRDPQYNLARNDSRRRLSDSDRGIRDIFDIFKMMMIPILRTPREMKLKDSGMQGLGEQIVVFVRQCIRAQPRSQGRGGRTAYARQINEANGWSYKPIEHLSENPVFQDLSLDDIGHGARWGANNSGGTPRGRRSTSSVSAVVNTGPAGVPLPAPTTKPPTPPATARAAATPSNTGTLGRGTLGKSSREYRTPPAVAPPQVPSHYAPNYPRRPGYSTLPVAAPASTTTPVSSHQPQVGMVHPNQHTPPNYTQEMHSSMPPPPSPLIGSDGENSQHSMILSGQRASSVSGGGSVRGGSVSPPLPPPPLEDDLAHDTFTRHHQRPAYAGAVPAIVPDEEDLPGWVPKNYIEKVVAIYDYYADKEDELSFQESAVIYVLKKNDDGWWEGVMDGVTGLFPGNYVEPCV</sequence>
<feature type="region of interest" description="Disordered" evidence="11">
    <location>
        <begin position="411"/>
        <end position="472"/>
    </location>
</feature>
<feature type="region of interest" description="Disordered" evidence="11">
    <location>
        <begin position="151"/>
        <end position="178"/>
    </location>
</feature>
<dbReference type="InterPro" id="IPR012849">
    <property type="entry name" value="Abl-interactor_HHR_dom"/>
</dbReference>
<protein>
    <submittedName>
        <fullName evidence="13">Abl interactor 2</fullName>
    </submittedName>
</protein>
<gene>
    <name evidence="13" type="primary">ABI2</name>
    <name evidence="13" type="ORF">EVAR_84966_1</name>
</gene>
<evidence type="ECO:0000256" key="1">
    <source>
        <dbReference type="ARBA" id="ARBA00004245"/>
    </source>
</evidence>
<dbReference type="GO" id="GO:0098858">
    <property type="term" value="C:actin-based cell projection"/>
    <property type="evidence" value="ECO:0007669"/>
    <property type="project" value="TreeGrafter"/>
</dbReference>
<dbReference type="PANTHER" id="PTHR10460:SF0">
    <property type="entry name" value="ABELSON INTERACTING PROTEIN, ISOFORM D"/>
    <property type="match status" value="1"/>
</dbReference>
<dbReference type="STRING" id="151549.A0A4C1VHC9"/>
<reference evidence="13 14" key="1">
    <citation type="journal article" date="2019" name="Commun. Biol.">
        <title>The bagworm genome reveals a unique fibroin gene that provides high tensile strength.</title>
        <authorList>
            <person name="Kono N."/>
            <person name="Nakamura H."/>
            <person name="Ohtoshi R."/>
            <person name="Tomita M."/>
            <person name="Numata K."/>
            <person name="Arakawa K."/>
        </authorList>
    </citation>
    <scope>NUCLEOTIDE SEQUENCE [LARGE SCALE GENOMIC DNA]</scope>
</reference>
<evidence type="ECO:0000256" key="3">
    <source>
        <dbReference type="ARBA" id="ARBA00010020"/>
    </source>
</evidence>
<evidence type="ECO:0000256" key="5">
    <source>
        <dbReference type="ARBA" id="ARBA00022490"/>
    </source>
</evidence>
<evidence type="ECO:0000313" key="14">
    <source>
        <dbReference type="Proteomes" id="UP000299102"/>
    </source>
</evidence>
<dbReference type="InterPro" id="IPR001452">
    <property type="entry name" value="SH3_domain"/>
</dbReference>
<dbReference type="Proteomes" id="UP000299102">
    <property type="component" value="Unassembled WGS sequence"/>
</dbReference>
<dbReference type="SUPFAM" id="SSF50044">
    <property type="entry name" value="SH3-domain"/>
    <property type="match status" value="1"/>
</dbReference>
<evidence type="ECO:0000256" key="4">
    <source>
        <dbReference type="ARBA" id="ARBA00022443"/>
    </source>
</evidence>
<comment type="subcellular location">
    <subcellularLocation>
        <location evidence="2">Cell projection</location>
        <location evidence="2">Lamellipodium</location>
    </subcellularLocation>
    <subcellularLocation>
        <location evidence="1">Cytoplasm</location>
        <location evidence="1">Cytoskeleton</location>
    </subcellularLocation>
</comment>
<dbReference type="OrthoDB" id="2159336at2759"/>
<dbReference type="CDD" id="cd11826">
    <property type="entry name" value="SH3_Abi"/>
    <property type="match status" value="1"/>
</dbReference>
<dbReference type="InterPro" id="IPR028457">
    <property type="entry name" value="ABI"/>
</dbReference>
<comment type="caution">
    <text evidence="13">The sequence shown here is derived from an EMBL/GenBank/DDBJ whole genome shotgun (WGS) entry which is preliminary data.</text>
</comment>
<dbReference type="InterPro" id="IPR036028">
    <property type="entry name" value="SH3-like_dom_sf"/>
</dbReference>